<dbReference type="AlphaFoldDB" id="A0A5C2RSL5"/>
<protein>
    <recommendedName>
        <fullName evidence="1">Helitron helicase-like domain-containing protein</fullName>
    </recommendedName>
</protein>
<dbReference type="InterPro" id="IPR025476">
    <property type="entry name" value="Helitron_helicase-like"/>
</dbReference>
<feature type="non-terminal residue" evidence="2">
    <location>
        <position position="197"/>
    </location>
</feature>
<gene>
    <name evidence="2" type="ORF">L227DRAFT_480829</name>
</gene>
<sequence length="197" mass="22126">MYHDKHFQLEPLFPLVALNHEQIKKSATSGYLLADWNKFNEIATCILSINSSILTNLIERLKEGPVKPETEAEKACFKVLNDLDHVNHKVQGSITSKKYMCNEIWSLVSYLGAPSWFITFAPADVKHPLALYMADTNQIFLPQFQDQDERLIANNPVAGARFFKVIVDLFIKHVLGVGLDGPGIYGNTAGYDSTVEQ</sequence>
<feature type="domain" description="Helitron helicase-like" evidence="1">
    <location>
        <begin position="5"/>
        <end position="196"/>
    </location>
</feature>
<evidence type="ECO:0000313" key="2">
    <source>
        <dbReference type="EMBL" id="RPD54688.1"/>
    </source>
</evidence>
<evidence type="ECO:0000259" key="1">
    <source>
        <dbReference type="Pfam" id="PF14214"/>
    </source>
</evidence>
<reference evidence="2" key="1">
    <citation type="journal article" date="2018" name="Genome Biol. Evol.">
        <title>Genomics and development of Lentinus tigrinus, a white-rot wood-decaying mushroom with dimorphic fruiting bodies.</title>
        <authorList>
            <person name="Wu B."/>
            <person name="Xu Z."/>
            <person name="Knudson A."/>
            <person name="Carlson A."/>
            <person name="Chen N."/>
            <person name="Kovaka S."/>
            <person name="LaButti K."/>
            <person name="Lipzen A."/>
            <person name="Pennachio C."/>
            <person name="Riley R."/>
            <person name="Schakwitz W."/>
            <person name="Umezawa K."/>
            <person name="Ohm R.A."/>
            <person name="Grigoriev I.V."/>
            <person name="Nagy L.G."/>
            <person name="Gibbons J."/>
            <person name="Hibbett D."/>
        </authorList>
    </citation>
    <scope>NUCLEOTIDE SEQUENCE [LARGE SCALE GENOMIC DNA]</scope>
    <source>
        <strain evidence="2">ALCF2SS1-6</strain>
    </source>
</reference>
<dbReference type="EMBL" id="ML122303">
    <property type="protein sequence ID" value="RPD54688.1"/>
    <property type="molecule type" value="Genomic_DNA"/>
</dbReference>
<organism evidence="2 3">
    <name type="scientific">Lentinus tigrinus ALCF2SS1-6</name>
    <dbReference type="NCBI Taxonomy" id="1328759"/>
    <lineage>
        <taxon>Eukaryota</taxon>
        <taxon>Fungi</taxon>
        <taxon>Dikarya</taxon>
        <taxon>Basidiomycota</taxon>
        <taxon>Agaricomycotina</taxon>
        <taxon>Agaricomycetes</taxon>
        <taxon>Polyporales</taxon>
        <taxon>Polyporaceae</taxon>
        <taxon>Lentinus</taxon>
    </lineage>
</organism>
<keyword evidence="3" id="KW-1185">Reference proteome</keyword>
<dbReference type="Proteomes" id="UP000313359">
    <property type="component" value="Unassembled WGS sequence"/>
</dbReference>
<dbReference type="OrthoDB" id="3254930at2759"/>
<dbReference type="STRING" id="1328759.A0A5C2RSL5"/>
<proteinExistence type="predicted"/>
<dbReference type="Pfam" id="PF14214">
    <property type="entry name" value="Helitron_like_N"/>
    <property type="match status" value="1"/>
</dbReference>
<name>A0A5C2RSL5_9APHY</name>
<accession>A0A5C2RSL5</accession>
<evidence type="ECO:0000313" key="3">
    <source>
        <dbReference type="Proteomes" id="UP000313359"/>
    </source>
</evidence>